<keyword evidence="1 2" id="KW-0238">DNA-binding</keyword>
<organism evidence="4 5">
    <name type="scientific">Roseobacter denitrificans (strain ATCC 33942 / OCh 114)</name>
    <name type="common">Erythrobacter sp. (strain OCh 114)</name>
    <name type="synonym">Roseobacter denitrificans</name>
    <dbReference type="NCBI Taxonomy" id="375451"/>
    <lineage>
        <taxon>Bacteria</taxon>
        <taxon>Pseudomonadati</taxon>
        <taxon>Pseudomonadota</taxon>
        <taxon>Alphaproteobacteria</taxon>
        <taxon>Rhodobacterales</taxon>
        <taxon>Roseobacteraceae</taxon>
        <taxon>Roseobacter</taxon>
    </lineage>
</organism>
<proteinExistence type="predicted"/>
<protein>
    <submittedName>
        <fullName evidence="4">HTH-type transcriptional regulator acrR, putative</fullName>
    </submittedName>
</protein>
<dbReference type="PANTHER" id="PTHR30055:SF226">
    <property type="entry name" value="HTH-TYPE TRANSCRIPTIONAL REGULATOR PKSA"/>
    <property type="match status" value="1"/>
</dbReference>
<evidence type="ECO:0000259" key="3">
    <source>
        <dbReference type="PROSITE" id="PS50977"/>
    </source>
</evidence>
<dbReference type="PANTHER" id="PTHR30055">
    <property type="entry name" value="HTH-TYPE TRANSCRIPTIONAL REGULATOR RUTR"/>
    <property type="match status" value="1"/>
</dbReference>
<sequence length="198" mass="21592">MSSDAPPTRTRILETTLNLVGSGSSKTRMSDIAKAAGISRQALYLHFQSRADLLIAATRHLDTIKDVDARMAASRAAATGQARLTAFVKAWGDYIPEIYQCALALRAMRADDPEAAAALDDRMQAVREGCAAAVAALDTDAALRPELSKETATDIIWTMLSVETWEQLTQQCGWAQDQYIALMQALTARAVCREDYHT</sequence>
<evidence type="ECO:0000313" key="5">
    <source>
        <dbReference type="Proteomes" id="UP000007029"/>
    </source>
</evidence>
<dbReference type="InterPro" id="IPR001647">
    <property type="entry name" value="HTH_TetR"/>
</dbReference>
<dbReference type="OrthoDB" id="9805134at2"/>
<dbReference type="GO" id="GO:0000976">
    <property type="term" value="F:transcription cis-regulatory region binding"/>
    <property type="evidence" value="ECO:0007669"/>
    <property type="project" value="TreeGrafter"/>
</dbReference>
<dbReference type="RefSeq" id="WP_011567413.1">
    <property type="nucleotide sequence ID" value="NZ_FOOO01000020.1"/>
</dbReference>
<dbReference type="eggNOG" id="COG1309">
    <property type="taxonomic scope" value="Bacteria"/>
</dbReference>
<feature type="DNA-binding region" description="H-T-H motif" evidence="2">
    <location>
        <begin position="28"/>
        <end position="47"/>
    </location>
</feature>
<dbReference type="STRING" id="375451.RD1_1135"/>
<keyword evidence="5" id="KW-1185">Reference proteome</keyword>
<dbReference type="InterPro" id="IPR050109">
    <property type="entry name" value="HTH-type_TetR-like_transc_reg"/>
</dbReference>
<evidence type="ECO:0000313" key="4">
    <source>
        <dbReference type="EMBL" id="ABG30791.1"/>
    </source>
</evidence>
<dbReference type="SUPFAM" id="SSF46689">
    <property type="entry name" value="Homeodomain-like"/>
    <property type="match status" value="1"/>
</dbReference>
<dbReference type="HOGENOM" id="CLU_107911_1_0_5"/>
<dbReference type="PROSITE" id="PS50977">
    <property type="entry name" value="HTH_TETR_2"/>
    <property type="match status" value="1"/>
</dbReference>
<accession>Q16B52</accession>
<dbReference type="Pfam" id="PF00440">
    <property type="entry name" value="TetR_N"/>
    <property type="match status" value="1"/>
</dbReference>
<evidence type="ECO:0000256" key="2">
    <source>
        <dbReference type="PROSITE-ProRule" id="PRU00335"/>
    </source>
</evidence>
<evidence type="ECO:0000256" key="1">
    <source>
        <dbReference type="ARBA" id="ARBA00023125"/>
    </source>
</evidence>
<dbReference type="KEGG" id="rde:RD1_1135"/>
<dbReference type="GO" id="GO:0003700">
    <property type="term" value="F:DNA-binding transcription factor activity"/>
    <property type="evidence" value="ECO:0007669"/>
    <property type="project" value="TreeGrafter"/>
</dbReference>
<feature type="domain" description="HTH tetR-type" evidence="3">
    <location>
        <begin position="6"/>
        <end position="65"/>
    </location>
</feature>
<gene>
    <name evidence="4" type="ordered locus">RD1_1135</name>
</gene>
<name>Q16B52_ROSDO</name>
<dbReference type="InterPro" id="IPR009057">
    <property type="entry name" value="Homeodomain-like_sf"/>
</dbReference>
<dbReference type="AlphaFoldDB" id="Q16B52"/>
<dbReference type="EMBL" id="CP000362">
    <property type="protein sequence ID" value="ABG30791.1"/>
    <property type="molecule type" value="Genomic_DNA"/>
</dbReference>
<dbReference type="Proteomes" id="UP000007029">
    <property type="component" value="Chromosome"/>
</dbReference>
<reference evidence="4 5" key="1">
    <citation type="journal article" date="2007" name="J. Bacteriol.">
        <title>The complete genome sequence of Roseobacter denitrificans reveals a mixotrophic rather than photosynthetic metabolism.</title>
        <authorList>
            <person name="Swingley W.D."/>
            <person name="Sadekar S."/>
            <person name="Mastrian S.D."/>
            <person name="Matthies H.J."/>
            <person name="Hao J."/>
            <person name="Ramos H."/>
            <person name="Acharya C.R."/>
            <person name="Conrad A.L."/>
            <person name="Taylor H.L."/>
            <person name="Dejesa L.C."/>
            <person name="Shah M.K."/>
            <person name="O'huallachain M.E."/>
            <person name="Lince M.T."/>
            <person name="Blankenship R.E."/>
            <person name="Beatty J.T."/>
            <person name="Touchman J.W."/>
        </authorList>
    </citation>
    <scope>NUCLEOTIDE SEQUENCE [LARGE SCALE GENOMIC DNA]</scope>
    <source>
        <strain evidence="5">ATCC 33942 / OCh 114</strain>
    </source>
</reference>
<dbReference type="Gene3D" id="1.10.357.10">
    <property type="entry name" value="Tetracycline Repressor, domain 2"/>
    <property type="match status" value="1"/>
</dbReference>